<feature type="compositionally biased region" description="Polar residues" evidence="10">
    <location>
        <begin position="496"/>
        <end position="522"/>
    </location>
</feature>
<comment type="catalytic activity">
    <reaction evidence="7">
        <text>L-threonyl-[protein] + ATP = O-phospho-L-threonyl-[protein] + ADP + H(+)</text>
        <dbReference type="Rhea" id="RHEA:46608"/>
        <dbReference type="Rhea" id="RHEA-COMP:11060"/>
        <dbReference type="Rhea" id="RHEA-COMP:11605"/>
        <dbReference type="ChEBI" id="CHEBI:15378"/>
        <dbReference type="ChEBI" id="CHEBI:30013"/>
        <dbReference type="ChEBI" id="CHEBI:30616"/>
        <dbReference type="ChEBI" id="CHEBI:61977"/>
        <dbReference type="ChEBI" id="CHEBI:456216"/>
        <dbReference type="EC" id="2.7.11.1"/>
    </reaction>
</comment>
<accession>A0A2W1JL56</accession>
<dbReference type="RefSeq" id="WP_110985129.1">
    <property type="nucleotide sequence ID" value="NZ_CAWNWM010000003.1"/>
</dbReference>
<dbReference type="GO" id="GO:0106310">
    <property type="term" value="F:protein serine kinase activity"/>
    <property type="evidence" value="ECO:0007669"/>
    <property type="project" value="RHEA"/>
</dbReference>
<keyword evidence="2" id="KW-0723">Serine/threonine-protein kinase</keyword>
<keyword evidence="11" id="KW-0472">Membrane</keyword>
<feature type="domain" description="Protein kinase" evidence="12">
    <location>
        <begin position="7"/>
        <end position="279"/>
    </location>
</feature>
<feature type="binding site" evidence="9">
    <location>
        <position position="38"/>
    </location>
    <ligand>
        <name>ATP</name>
        <dbReference type="ChEBI" id="CHEBI:30616"/>
    </ligand>
</feature>
<dbReference type="Gene3D" id="3.30.200.20">
    <property type="entry name" value="Phosphorylase Kinase, domain 1"/>
    <property type="match status" value="1"/>
</dbReference>
<dbReference type="InterPro" id="IPR008271">
    <property type="entry name" value="Ser/Thr_kinase_AS"/>
</dbReference>
<sequence>MLLNNRFEILEQLGQGGFGTTFLAADTHMPSQRRCVVKQLRPETPNQQSYQMALQKFQEEAATLEQLNHDQIPKLYAYFEQDGLFYLVQEWIQGQTLGVRVRQAGPLPEADVLQMMTQLLPVLDYLHHHAPREVIHRDVKPENIILRQSDQKPVLIDFGAVKQLLKTVVSSSGNVTCSVVIGSGGFMPPEQAAQRVVYSSDLYSLGVTAIFALTGRLLGDLEKDSRTSELLWQQYAPQVSPAMAAVLTRVTQLDPRDRYSTAHEMLQALQGLTPVSPTLISPAAPQAAVTVFDAFSGSSHQPFGGSPSEASISSVTSSIRPRRPLNAAAIAAGLVALFAASALGASVVIMAQEDRGKDQGKEESTALLKDARSLAMNGKYQAAIDAAAQVPSDDQKLHAKAEQSIEVWEALQTAEKLAGEGKKGDAIATLLKDIPANAANAEPAWEKVAQWSAVDLGSSMDQVLKPLNVPNAKRKLANLDARRRADVEPKTAAKPIQTQLGSSPIKTWTKNWPQDDQPTSADLKSDPKSWGDPWRESYAFASDKMAVNVLYGCTTNVIIQTEVQLDPSLSLDLMKTQLDQMLAGQSTPSIISQLEKARRGEAVDATFNTGDLRGVIRRTAQNRVQIRVRKA</sequence>
<comment type="caution">
    <text evidence="13">The sequence shown here is derived from an EMBL/GenBank/DDBJ whole genome shotgun (WGS) entry which is preliminary data.</text>
</comment>
<comment type="catalytic activity">
    <reaction evidence="8">
        <text>L-seryl-[protein] + ATP = O-phospho-L-seryl-[protein] + ADP + H(+)</text>
        <dbReference type="Rhea" id="RHEA:17989"/>
        <dbReference type="Rhea" id="RHEA-COMP:9863"/>
        <dbReference type="Rhea" id="RHEA-COMP:11604"/>
        <dbReference type="ChEBI" id="CHEBI:15378"/>
        <dbReference type="ChEBI" id="CHEBI:29999"/>
        <dbReference type="ChEBI" id="CHEBI:30616"/>
        <dbReference type="ChEBI" id="CHEBI:83421"/>
        <dbReference type="ChEBI" id="CHEBI:456216"/>
        <dbReference type="EC" id="2.7.11.1"/>
    </reaction>
</comment>
<evidence type="ECO:0000256" key="8">
    <source>
        <dbReference type="ARBA" id="ARBA00048679"/>
    </source>
</evidence>
<evidence type="ECO:0000256" key="7">
    <source>
        <dbReference type="ARBA" id="ARBA00047899"/>
    </source>
</evidence>
<proteinExistence type="predicted"/>
<dbReference type="InterPro" id="IPR000719">
    <property type="entry name" value="Prot_kinase_dom"/>
</dbReference>
<keyword evidence="14" id="KW-1185">Reference proteome</keyword>
<evidence type="ECO:0000256" key="1">
    <source>
        <dbReference type="ARBA" id="ARBA00012513"/>
    </source>
</evidence>
<feature type="transmembrane region" description="Helical" evidence="11">
    <location>
        <begin position="327"/>
        <end position="351"/>
    </location>
</feature>
<evidence type="ECO:0000256" key="4">
    <source>
        <dbReference type="ARBA" id="ARBA00022741"/>
    </source>
</evidence>
<dbReference type="EMBL" id="PQWO01000003">
    <property type="protein sequence ID" value="PZD74098.1"/>
    <property type="molecule type" value="Genomic_DNA"/>
</dbReference>
<evidence type="ECO:0000313" key="14">
    <source>
        <dbReference type="Proteomes" id="UP000248857"/>
    </source>
</evidence>
<keyword evidence="6 9" id="KW-0067">ATP-binding</keyword>
<dbReference type="OrthoDB" id="9788659at2"/>
<dbReference type="PANTHER" id="PTHR24363:SF0">
    <property type="entry name" value="SERINE_THREONINE KINASE LIKE DOMAIN CONTAINING 1"/>
    <property type="match status" value="1"/>
</dbReference>
<dbReference type="PROSITE" id="PS00108">
    <property type="entry name" value="PROTEIN_KINASE_ST"/>
    <property type="match status" value="1"/>
</dbReference>
<evidence type="ECO:0000256" key="2">
    <source>
        <dbReference type="ARBA" id="ARBA00022527"/>
    </source>
</evidence>
<evidence type="ECO:0000256" key="3">
    <source>
        <dbReference type="ARBA" id="ARBA00022679"/>
    </source>
</evidence>
<dbReference type="InterPro" id="IPR011009">
    <property type="entry name" value="Kinase-like_dom_sf"/>
</dbReference>
<dbReference type="GO" id="GO:0004674">
    <property type="term" value="F:protein serine/threonine kinase activity"/>
    <property type="evidence" value="ECO:0007669"/>
    <property type="project" value="UniProtKB-KW"/>
</dbReference>
<evidence type="ECO:0000256" key="11">
    <source>
        <dbReference type="SAM" id="Phobius"/>
    </source>
</evidence>
<evidence type="ECO:0000256" key="9">
    <source>
        <dbReference type="PROSITE-ProRule" id="PRU10141"/>
    </source>
</evidence>
<protein>
    <recommendedName>
        <fullName evidence="1">non-specific serine/threonine protein kinase</fullName>
        <ecNumber evidence="1">2.7.11.1</ecNumber>
    </recommendedName>
</protein>
<evidence type="ECO:0000256" key="10">
    <source>
        <dbReference type="SAM" id="MobiDB-lite"/>
    </source>
</evidence>
<dbReference type="SMART" id="SM00220">
    <property type="entry name" value="S_TKc"/>
    <property type="match status" value="1"/>
</dbReference>
<dbReference type="AlphaFoldDB" id="A0A2W1JL56"/>
<evidence type="ECO:0000313" key="13">
    <source>
        <dbReference type="EMBL" id="PZD74098.1"/>
    </source>
</evidence>
<dbReference type="GO" id="GO:0005524">
    <property type="term" value="F:ATP binding"/>
    <property type="evidence" value="ECO:0007669"/>
    <property type="project" value="UniProtKB-UniRule"/>
</dbReference>
<dbReference type="SUPFAM" id="SSF56112">
    <property type="entry name" value="Protein kinase-like (PK-like)"/>
    <property type="match status" value="1"/>
</dbReference>
<evidence type="ECO:0000256" key="6">
    <source>
        <dbReference type="ARBA" id="ARBA00022840"/>
    </source>
</evidence>
<keyword evidence="4 9" id="KW-0547">Nucleotide-binding</keyword>
<dbReference type="InterPro" id="IPR017441">
    <property type="entry name" value="Protein_kinase_ATP_BS"/>
</dbReference>
<evidence type="ECO:0000256" key="5">
    <source>
        <dbReference type="ARBA" id="ARBA00022777"/>
    </source>
</evidence>
<dbReference type="Pfam" id="PF00069">
    <property type="entry name" value="Pkinase"/>
    <property type="match status" value="1"/>
</dbReference>
<keyword evidence="11" id="KW-1133">Transmembrane helix</keyword>
<dbReference type="PANTHER" id="PTHR24363">
    <property type="entry name" value="SERINE/THREONINE PROTEIN KINASE"/>
    <property type="match status" value="1"/>
</dbReference>
<keyword evidence="11" id="KW-0812">Transmembrane</keyword>
<gene>
    <name evidence="13" type="primary">spkC_1</name>
    <name evidence="13" type="ORF">C1752_01143</name>
</gene>
<evidence type="ECO:0000259" key="12">
    <source>
        <dbReference type="PROSITE" id="PS50011"/>
    </source>
</evidence>
<dbReference type="PROSITE" id="PS50011">
    <property type="entry name" value="PROTEIN_KINASE_DOM"/>
    <property type="match status" value="1"/>
</dbReference>
<dbReference type="CDD" id="cd14014">
    <property type="entry name" value="STKc_PknB_like"/>
    <property type="match status" value="1"/>
</dbReference>
<reference evidence="13 14" key="1">
    <citation type="journal article" date="2018" name="Sci. Rep.">
        <title>A novel species of the marine cyanobacterium Acaryochloris with a unique pigment content and lifestyle.</title>
        <authorList>
            <person name="Partensky F."/>
            <person name="Six C."/>
            <person name="Ratin M."/>
            <person name="Garczarek L."/>
            <person name="Vaulot D."/>
            <person name="Probert I."/>
            <person name="Calteau A."/>
            <person name="Gourvil P."/>
            <person name="Marie D."/>
            <person name="Grebert T."/>
            <person name="Bouchier C."/>
            <person name="Le Panse S."/>
            <person name="Gachenot M."/>
            <person name="Rodriguez F."/>
            <person name="Garrido J.L."/>
        </authorList>
    </citation>
    <scope>NUCLEOTIDE SEQUENCE [LARGE SCALE GENOMIC DNA]</scope>
    <source>
        <strain evidence="13 14">RCC1774</strain>
    </source>
</reference>
<dbReference type="EC" id="2.7.11.1" evidence="1"/>
<keyword evidence="5 13" id="KW-0418">Kinase</keyword>
<dbReference type="Proteomes" id="UP000248857">
    <property type="component" value="Unassembled WGS sequence"/>
</dbReference>
<organism evidence="13 14">
    <name type="scientific">Acaryochloris thomasi RCC1774</name>
    <dbReference type="NCBI Taxonomy" id="1764569"/>
    <lineage>
        <taxon>Bacteria</taxon>
        <taxon>Bacillati</taxon>
        <taxon>Cyanobacteriota</taxon>
        <taxon>Cyanophyceae</taxon>
        <taxon>Acaryochloridales</taxon>
        <taxon>Acaryochloridaceae</taxon>
        <taxon>Acaryochloris</taxon>
        <taxon>Acaryochloris thomasi</taxon>
    </lineage>
</organism>
<keyword evidence="3 13" id="KW-0808">Transferase</keyword>
<name>A0A2W1JL56_9CYAN</name>
<dbReference type="Gene3D" id="1.10.510.10">
    <property type="entry name" value="Transferase(Phosphotransferase) domain 1"/>
    <property type="match status" value="1"/>
</dbReference>
<dbReference type="PROSITE" id="PS00107">
    <property type="entry name" value="PROTEIN_KINASE_ATP"/>
    <property type="match status" value="1"/>
</dbReference>
<feature type="region of interest" description="Disordered" evidence="10">
    <location>
        <begin position="483"/>
        <end position="529"/>
    </location>
</feature>